<name>A0A940YFD4_9BURK</name>
<evidence type="ECO:0000259" key="3">
    <source>
        <dbReference type="PROSITE" id="PS01124"/>
    </source>
</evidence>
<accession>A0A940YFD4</accession>
<dbReference type="Gene3D" id="1.10.10.60">
    <property type="entry name" value="Homeodomain-like"/>
    <property type="match status" value="2"/>
</dbReference>
<sequence>MLPVDPLSRLRHRLLTHAPNGGMQAAAALPDLRLIRNEQPYSNHCGAYEPCVALIVQGRKRLALGGTLLDYGPERYLIASMELPVTAALLEASPERPYLALALRLNPREIASLMLEAPPTAAAGRADDDRALGTGAVTPPLLDAFDRLLALLDQPEDIPALAPLIQREIHYRLLCGEAGARLRQMATAGSPSQQVARAVALLNQRFDQPLRVDELARAAGMGASVFHQRFKALTAMSPLQYQKALRLSEARRLMLSDRLDAAAAAYRVGYESPSQFSREYARRFGAPPARDIAALRERETA</sequence>
<dbReference type="InterPro" id="IPR018060">
    <property type="entry name" value="HTH_AraC"/>
</dbReference>
<dbReference type="GO" id="GO:0043565">
    <property type="term" value="F:sequence-specific DNA binding"/>
    <property type="evidence" value="ECO:0007669"/>
    <property type="project" value="InterPro"/>
</dbReference>
<dbReference type="Proteomes" id="UP000676246">
    <property type="component" value="Unassembled WGS sequence"/>
</dbReference>
<dbReference type="PROSITE" id="PS01124">
    <property type="entry name" value="HTH_ARAC_FAMILY_2"/>
    <property type="match status" value="1"/>
</dbReference>
<evidence type="ECO:0000256" key="1">
    <source>
        <dbReference type="ARBA" id="ARBA00023015"/>
    </source>
</evidence>
<dbReference type="SMART" id="SM00342">
    <property type="entry name" value="HTH_ARAC"/>
    <property type="match status" value="1"/>
</dbReference>
<dbReference type="Pfam" id="PF06719">
    <property type="entry name" value="AraC_N"/>
    <property type="match status" value="1"/>
</dbReference>
<evidence type="ECO:0000313" key="4">
    <source>
        <dbReference type="EMBL" id="MBQ0931460.1"/>
    </source>
</evidence>
<dbReference type="GO" id="GO:0003700">
    <property type="term" value="F:DNA-binding transcription factor activity"/>
    <property type="evidence" value="ECO:0007669"/>
    <property type="project" value="InterPro"/>
</dbReference>
<dbReference type="InterPro" id="IPR009594">
    <property type="entry name" value="Tscrpt_reg_HTH_AraC_N"/>
</dbReference>
<reference evidence="4 5" key="1">
    <citation type="submission" date="2021-04" db="EMBL/GenBank/DDBJ databases">
        <title>The genome sequence of Ideonella sp. 3Y2.</title>
        <authorList>
            <person name="Liu Y."/>
        </authorList>
    </citation>
    <scope>NUCLEOTIDE SEQUENCE [LARGE SCALE GENOMIC DNA]</scope>
    <source>
        <strain evidence="4 5">3Y2</strain>
    </source>
</reference>
<dbReference type="AlphaFoldDB" id="A0A940YFD4"/>
<dbReference type="InterPro" id="IPR009057">
    <property type="entry name" value="Homeodomain-like_sf"/>
</dbReference>
<dbReference type="EMBL" id="JAGQDD010000009">
    <property type="protein sequence ID" value="MBQ0931460.1"/>
    <property type="molecule type" value="Genomic_DNA"/>
</dbReference>
<dbReference type="Pfam" id="PF12833">
    <property type="entry name" value="HTH_18"/>
    <property type="match status" value="1"/>
</dbReference>
<feature type="domain" description="HTH araC/xylS-type" evidence="3">
    <location>
        <begin position="196"/>
        <end position="294"/>
    </location>
</feature>
<evidence type="ECO:0000313" key="5">
    <source>
        <dbReference type="Proteomes" id="UP000676246"/>
    </source>
</evidence>
<organism evidence="4 5">
    <name type="scientific">Ideonella alba</name>
    <dbReference type="NCBI Taxonomy" id="2824118"/>
    <lineage>
        <taxon>Bacteria</taxon>
        <taxon>Pseudomonadati</taxon>
        <taxon>Pseudomonadota</taxon>
        <taxon>Betaproteobacteria</taxon>
        <taxon>Burkholderiales</taxon>
        <taxon>Sphaerotilaceae</taxon>
        <taxon>Ideonella</taxon>
    </lineage>
</organism>
<keyword evidence="2" id="KW-0804">Transcription</keyword>
<keyword evidence="1" id="KW-0805">Transcription regulation</keyword>
<protein>
    <submittedName>
        <fullName evidence="4">AraC family transcriptional regulator</fullName>
    </submittedName>
</protein>
<dbReference type="SUPFAM" id="SSF46689">
    <property type="entry name" value="Homeodomain-like"/>
    <property type="match status" value="2"/>
</dbReference>
<proteinExistence type="predicted"/>
<keyword evidence="5" id="KW-1185">Reference proteome</keyword>
<dbReference type="PANTHER" id="PTHR43436:SF1">
    <property type="entry name" value="TRANSCRIPTIONAL REGULATORY PROTEIN"/>
    <property type="match status" value="1"/>
</dbReference>
<gene>
    <name evidence="4" type="ORF">KAK03_13280</name>
</gene>
<dbReference type="PANTHER" id="PTHR43436">
    <property type="entry name" value="ARAC-FAMILY TRANSCRIPTIONAL REGULATOR"/>
    <property type="match status" value="1"/>
</dbReference>
<dbReference type="RefSeq" id="WP_210854443.1">
    <property type="nucleotide sequence ID" value="NZ_JAGQDD010000009.1"/>
</dbReference>
<comment type="caution">
    <text evidence="4">The sequence shown here is derived from an EMBL/GenBank/DDBJ whole genome shotgun (WGS) entry which is preliminary data.</text>
</comment>
<evidence type="ECO:0000256" key="2">
    <source>
        <dbReference type="ARBA" id="ARBA00023163"/>
    </source>
</evidence>